<dbReference type="InterPro" id="IPR004263">
    <property type="entry name" value="Exostosin"/>
</dbReference>
<reference evidence="5" key="1">
    <citation type="submission" date="2019-12" db="UniProtKB">
        <authorList>
            <consortium name="WormBaseParasite"/>
        </authorList>
    </citation>
    <scope>IDENTIFICATION</scope>
</reference>
<keyword evidence="2" id="KW-0472">Membrane</keyword>
<dbReference type="InterPro" id="IPR040911">
    <property type="entry name" value="Exostosin_GT47"/>
</dbReference>
<feature type="domain" description="Exostosin GT47" evidence="3">
    <location>
        <begin position="324"/>
        <end position="563"/>
    </location>
</feature>
<dbReference type="GO" id="GO:0015012">
    <property type="term" value="P:heparan sulfate proteoglycan biosynthetic process"/>
    <property type="evidence" value="ECO:0007669"/>
    <property type="project" value="UniProtKB-ARBA"/>
</dbReference>
<proteinExistence type="inferred from homology"/>
<evidence type="ECO:0000313" key="5">
    <source>
        <dbReference type="WBParaSite" id="TMUE_1000005255.1"/>
    </source>
</evidence>
<protein>
    <submittedName>
        <fullName evidence="5">Exostosin domain-containing protein</fullName>
    </submittedName>
</protein>
<evidence type="ECO:0000256" key="2">
    <source>
        <dbReference type="SAM" id="Phobius"/>
    </source>
</evidence>
<dbReference type="STRING" id="70415.A0A5S6QDT6"/>
<name>A0A5S6QDT6_TRIMR</name>
<feature type="transmembrane region" description="Helical" evidence="2">
    <location>
        <begin position="226"/>
        <end position="246"/>
    </location>
</feature>
<sequence>MSISFSVSRLGVIDSCPSSRHAQYVDKKKAFSTVRINEEVLRRLRERRSVPYQIGGEAYDLPVELTSNSVVHEREAVQFGPKLYASDSDRLAVGRQSFQDVNHKLDDLLDRTEKQLKEASNSLHKTVFAHTSAPVCVNSGDELLKCYGQNPKRSLKCRETAQKFLECMAQNGVNVFHFRFAVGFIWHVIGPVLRIPLFITVRLIWTFFSCALAGMELVLWSHRTRVFAIISMTMAWFAVEFLFIVAEPFRSRKRVSVPINPVLPLNDSQDDTPFQLDCRWWSCFNPYKCLIHPSGRLTLHLLSFGDDAALGGGPARSISSDFATVVTKSAHFVSTSDDACLAVGFLSSHADREMELKRLKSTLRWNGGENSLIFDLLNDNTSAQRSKLVLRTGKAALASCQIRWYLYRPFFDVKTPCLSMESLESTSDLIVHRNACRLWTLTSAQLVYPMHIKYVLNRLASKHSSNFSLWLPCKHATEGHEICDQQGYPSRYVDVLLKSDFCLVLDDSGNAMVMLSRSLQHGCIPVIVGDRIVLPFEEKIDWTKCSLQIPLYKLFKVMGILKTVSETKKMLLRSQGFMIWQKYFSSFKTIVETALHIFEQRIPFAKAVGSEF</sequence>
<organism evidence="4 5">
    <name type="scientific">Trichuris muris</name>
    <name type="common">Mouse whipworm</name>
    <dbReference type="NCBI Taxonomy" id="70415"/>
    <lineage>
        <taxon>Eukaryota</taxon>
        <taxon>Metazoa</taxon>
        <taxon>Ecdysozoa</taxon>
        <taxon>Nematoda</taxon>
        <taxon>Enoplea</taxon>
        <taxon>Dorylaimia</taxon>
        <taxon>Trichinellida</taxon>
        <taxon>Trichuridae</taxon>
        <taxon>Trichuris</taxon>
    </lineage>
</organism>
<dbReference type="AlphaFoldDB" id="A0A5S6QDT6"/>
<dbReference type="PANTHER" id="PTHR11062">
    <property type="entry name" value="EXOSTOSIN HEPARAN SULFATE GLYCOSYLTRANSFERASE -RELATED"/>
    <property type="match status" value="1"/>
</dbReference>
<dbReference type="WBParaSite" id="TMUE_1000005255.1">
    <property type="protein sequence ID" value="TMUE_1000005255.1"/>
    <property type="gene ID" value="WBGene00287871"/>
</dbReference>
<dbReference type="Proteomes" id="UP000046395">
    <property type="component" value="Unassembled WGS sequence"/>
</dbReference>
<dbReference type="GO" id="GO:0016757">
    <property type="term" value="F:glycosyltransferase activity"/>
    <property type="evidence" value="ECO:0007669"/>
    <property type="project" value="InterPro"/>
</dbReference>
<keyword evidence="2" id="KW-0812">Transmembrane</keyword>
<feature type="transmembrane region" description="Helical" evidence="2">
    <location>
        <begin position="195"/>
        <end position="219"/>
    </location>
</feature>
<evidence type="ECO:0000259" key="3">
    <source>
        <dbReference type="Pfam" id="PF03016"/>
    </source>
</evidence>
<keyword evidence="2" id="KW-1133">Transmembrane helix</keyword>
<evidence type="ECO:0000313" key="4">
    <source>
        <dbReference type="Proteomes" id="UP000046395"/>
    </source>
</evidence>
<evidence type="ECO:0000256" key="1">
    <source>
        <dbReference type="ARBA" id="ARBA00010271"/>
    </source>
</evidence>
<dbReference type="Pfam" id="PF03016">
    <property type="entry name" value="Exostosin_GT47"/>
    <property type="match status" value="1"/>
</dbReference>
<keyword evidence="4" id="KW-1185">Reference proteome</keyword>
<accession>A0A5S6QDT6</accession>
<comment type="similarity">
    <text evidence="1">Belongs to the glycosyltransferase 47 family.</text>
</comment>